<dbReference type="AlphaFoldDB" id="A0A0E0LGC1"/>
<dbReference type="Proteomes" id="UP000026962">
    <property type="component" value="Chromosome 7"/>
</dbReference>
<dbReference type="SMART" id="SM00848">
    <property type="entry name" value="Inhibitor_I29"/>
    <property type="match status" value="1"/>
</dbReference>
<evidence type="ECO:0000256" key="1">
    <source>
        <dbReference type="SAM" id="MobiDB-lite"/>
    </source>
</evidence>
<organism evidence="3">
    <name type="scientific">Oryza punctata</name>
    <name type="common">Red rice</name>
    <dbReference type="NCBI Taxonomy" id="4537"/>
    <lineage>
        <taxon>Eukaryota</taxon>
        <taxon>Viridiplantae</taxon>
        <taxon>Streptophyta</taxon>
        <taxon>Embryophyta</taxon>
        <taxon>Tracheophyta</taxon>
        <taxon>Spermatophyta</taxon>
        <taxon>Magnoliopsida</taxon>
        <taxon>Liliopsida</taxon>
        <taxon>Poales</taxon>
        <taxon>Poaceae</taxon>
        <taxon>BOP clade</taxon>
        <taxon>Oryzoideae</taxon>
        <taxon>Oryzeae</taxon>
        <taxon>Oryzinae</taxon>
        <taxon>Oryza</taxon>
    </lineage>
</organism>
<reference evidence="3" key="1">
    <citation type="submission" date="2015-04" db="UniProtKB">
        <authorList>
            <consortium name="EnsemblPlants"/>
        </authorList>
    </citation>
    <scope>IDENTIFICATION</scope>
</reference>
<dbReference type="EnsemblPlants" id="OPUNC07G00970.2">
    <property type="protein sequence ID" value="OPUNC07G00970.2"/>
    <property type="gene ID" value="OPUNC07G00970"/>
</dbReference>
<evidence type="ECO:0000313" key="4">
    <source>
        <dbReference type="Proteomes" id="UP000026962"/>
    </source>
</evidence>
<name>A0A0E0LGC1_ORYPU</name>
<feature type="domain" description="Cathepsin propeptide inhibitor" evidence="2">
    <location>
        <begin position="283"/>
        <end position="345"/>
    </location>
</feature>
<dbReference type="Pfam" id="PF08246">
    <property type="entry name" value="Inhibitor_I29"/>
    <property type="match status" value="2"/>
</dbReference>
<reference evidence="3" key="2">
    <citation type="submission" date="2018-05" db="EMBL/GenBank/DDBJ databases">
        <title>OpunRS2 (Oryza punctata Reference Sequence Version 2).</title>
        <authorList>
            <person name="Zhang J."/>
            <person name="Kudrna D."/>
            <person name="Lee S."/>
            <person name="Talag J."/>
            <person name="Welchert J."/>
            <person name="Wing R.A."/>
        </authorList>
    </citation>
    <scope>NUCLEOTIDE SEQUENCE [LARGE SCALE GENOMIC DNA]</scope>
</reference>
<dbReference type="InterPro" id="IPR013201">
    <property type="entry name" value="Prot_inhib_I29"/>
</dbReference>
<dbReference type="Gene3D" id="1.10.287.2250">
    <property type="match status" value="2"/>
</dbReference>
<dbReference type="Gramene" id="OPUNC07G00970.2">
    <property type="protein sequence ID" value="OPUNC07G00970.2"/>
    <property type="gene ID" value="OPUNC07G00970"/>
</dbReference>
<evidence type="ECO:0000313" key="3">
    <source>
        <dbReference type="EnsemblPlants" id="OPUNC07G00970.2"/>
    </source>
</evidence>
<dbReference type="SUPFAM" id="SSF54001">
    <property type="entry name" value="Cysteine proteinases"/>
    <property type="match status" value="1"/>
</dbReference>
<accession>A0A0E0LGC1</accession>
<evidence type="ECO:0000259" key="2">
    <source>
        <dbReference type="SMART" id="SM00848"/>
    </source>
</evidence>
<proteinExistence type="predicted"/>
<keyword evidence="4" id="KW-1185">Reference proteome</keyword>
<dbReference type="InterPro" id="IPR038765">
    <property type="entry name" value="Papain-like_cys_pep_sf"/>
</dbReference>
<sequence>MTAEDGTKYWIIKNSWDETHMGHAGFFGFRPLFLLHELPCTLKGKKESDVRQEPGEAGDHIVWEMPTVDAQAIQAASNSGDGESISLPAPLAANDAGELKLKLFSPGNIMGLSVASAIAGNWYAANNAAREPSAQKLISEETMKTSHDERLKSSKQTDEEATKEEAMKAHRFEIFKANVELIEKYNAEQEEKYGPRKNVIGTNGFADWTMEECLALLITVEDIDMGTVRRTKTLFSPVNIVGVSIASAGNWYIAGNHEAIKKCHNENLNISKLTDEEAMKVRHEEWMKWCKRTYKDEAAKTRRFGIFKANVEFIEKYNAEQEEKYGPRKNVIGTNGFTDWTREEYFLRSRMLTWLFLPKLKNILK</sequence>
<feature type="region of interest" description="Disordered" evidence="1">
    <location>
        <begin position="140"/>
        <end position="161"/>
    </location>
</feature>
<protein>
    <recommendedName>
        <fullName evidence="2">Cathepsin propeptide inhibitor domain-containing protein</fullName>
    </recommendedName>
</protein>